<dbReference type="GO" id="GO:0008948">
    <property type="term" value="F:oxaloacetate decarboxylase activity"/>
    <property type="evidence" value="ECO:0007669"/>
    <property type="project" value="UniProtKB-EC"/>
</dbReference>
<evidence type="ECO:0000256" key="9">
    <source>
        <dbReference type="PIRSR" id="PIRSR605493-1"/>
    </source>
</evidence>
<evidence type="ECO:0000256" key="4">
    <source>
        <dbReference type="ARBA" id="ARBA00011233"/>
    </source>
</evidence>
<dbReference type="PANTHER" id="PTHR33254">
    <property type="entry name" value="4-HYDROXY-4-METHYL-2-OXOGLUTARATE ALDOLASE 3-RELATED"/>
    <property type="match status" value="1"/>
</dbReference>
<keyword evidence="5 9" id="KW-0479">Metal-binding</keyword>
<dbReference type="InterPro" id="IPR010203">
    <property type="entry name" value="RraA"/>
</dbReference>
<dbReference type="NCBIfam" id="NF006875">
    <property type="entry name" value="PRK09372.1"/>
    <property type="match status" value="1"/>
</dbReference>
<reference evidence="11" key="1">
    <citation type="journal article" name="DNA Res.">
        <title>The physiological potential of anammox bacteria as revealed by their core genome structure.</title>
        <authorList>
            <person name="Okubo T."/>
            <person name="Toyoda A."/>
            <person name="Fukuhara K."/>
            <person name="Uchiyama I."/>
            <person name="Harigaya Y."/>
            <person name="Kuroiwa M."/>
            <person name="Suzuki T."/>
            <person name="Murakami Y."/>
            <person name="Suwa Y."/>
            <person name="Takami H."/>
        </authorList>
    </citation>
    <scope>NUCLEOTIDE SEQUENCE</scope>
    <source>
        <strain evidence="11">317325-3</strain>
    </source>
</reference>
<feature type="binding site" evidence="9">
    <location>
        <position position="102"/>
    </location>
    <ligand>
        <name>substrate</name>
    </ligand>
</feature>
<evidence type="ECO:0000313" key="12">
    <source>
        <dbReference type="Proteomes" id="UP000662914"/>
    </source>
</evidence>
<evidence type="ECO:0000256" key="8">
    <source>
        <dbReference type="ARBA" id="ARBA00047973"/>
    </source>
</evidence>
<comment type="subunit">
    <text evidence="4 10">Homotrimer.</text>
</comment>
<dbReference type="PANTHER" id="PTHR33254:SF4">
    <property type="entry name" value="4-HYDROXY-4-METHYL-2-OXOGLUTARATE ALDOLASE 3-RELATED"/>
    <property type="match status" value="1"/>
</dbReference>
<organism evidence="11 12">
    <name type="scientific">Candidatus Desulfobacillus denitrificans</name>
    <dbReference type="NCBI Taxonomy" id="2608985"/>
    <lineage>
        <taxon>Bacteria</taxon>
        <taxon>Pseudomonadati</taxon>
        <taxon>Pseudomonadota</taxon>
        <taxon>Betaproteobacteria</taxon>
        <taxon>Candidatus Desulfobacillus</taxon>
    </lineage>
</organism>
<dbReference type="KEGG" id="ddz:DSYM_09860"/>
<evidence type="ECO:0000313" key="11">
    <source>
        <dbReference type="EMBL" id="BBO20287.1"/>
    </source>
</evidence>
<dbReference type="EC" id="4.1.1.112" evidence="10"/>
<dbReference type="EC" id="4.1.3.17" evidence="10"/>
<evidence type="ECO:0000256" key="6">
    <source>
        <dbReference type="ARBA" id="ARBA00023239"/>
    </source>
</evidence>
<comment type="catalytic activity">
    <reaction evidence="1 10">
        <text>4-hydroxy-4-methyl-2-oxoglutarate = 2 pyruvate</text>
        <dbReference type="Rhea" id="RHEA:22748"/>
        <dbReference type="ChEBI" id="CHEBI:15361"/>
        <dbReference type="ChEBI" id="CHEBI:58276"/>
        <dbReference type="EC" id="4.1.3.17"/>
    </reaction>
</comment>
<proteinExistence type="inferred from homology"/>
<dbReference type="InterPro" id="IPR005493">
    <property type="entry name" value="RraA/RraA-like"/>
</dbReference>
<dbReference type="InterPro" id="IPR036704">
    <property type="entry name" value="RraA/RraA-like_sf"/>
</dbReference>
<dbReference type="GO" id="GO:0051252">
    <property type="term" value="P:regulation of RNA metabolic process"/>
    <property type="evidence" value="ECO:0007669"/>
    <property type="project" value="InterPro"/>
</dbReference>
<dbReference type="Proteomes" id="UP000662914">
    <property type="component" value="Chromosome"/>
</dbReference>
<keyword evidence="9" id="KW-0460">Magnesium</keyword>
<evidence type="ECO:0000256" key="5">
    <source>
        <dbReference type="ARBA" id="ARBA00022723"/>
    </source>
</evidence>
<dbReference type="SUPFAM" id="SSF89562">
    <property type="entry name" value="RraA-like"/>
    <property type="match status" value="1"/>
</dbReference>
<evidence type="ECO:0000256" key="3">
    <source>
        <dbReference type="ARBA" id="ARBA00008621"/>
    </source>
</evidence>
<name>A0A809RV55_9PROT</name>
<comment type="catalytic activity">
    <reaction evidence="8 10">
        <text>oxaloacetate + H(+) = pyruvate + CO2</text>
        <dbReference type="Rhea" id="RHEA:15641"/>
        <dbReference type="ChEBI" id="CHEBI:15361"/>
        <dbReference type="ChEBI" id="CHEBI:15378"/>
        <dbReference type="ChEBI" id="CHEBI:16452"/>
        <dbReference type="ChEBI" id="CHEBI:16526"/>
        <dbReference type="EC" id="4.1.1.112"/>
    </reaction>
</comment>
<keyword evidence="6 10" id="KW-0456">Lyase</keyword>
<evidence type="ECO:0000256" key="10">
    <source>
        <dbReference type="RuleBase" id="RU004338"/>
    </source>
</evidence>
<comment type="cofactor">
    <cofactor evidence="9">
        <name>Mg(2+)</name>
        <dbReference type="ChEBI" id="CHEBI:18420"/>
    </cofactor>
</comment>
<accession>A0A809RV55</accession>
<dbReference type="Pfam" id="PF03737">
    <property type="entry name" value="RraA-like"/>
    <property type="match status" value="1"/>
</dbReference>
<dbReference type="CDD" id="cd16841">
    <property type="entry name" value="RraA_family"/>
    <property type="match status" value="1"/>
</dbReference>
<dbReference type="GO" id="GO:0046872">
    <property type="term" value="F:metal ion binding"/>
    <property type="evidence" value="ECO:0007669"/>
    <property type="project" value="UniProtKB-KW"/>
</dbReference>
<protein>
    <recommendedName>
        <fullName evidence="10">4-hydroxy-4-methyl-2-oxoglutarate aldolase</fullName>
        <shortName evidence="10">HMG aldolase</shortName>
        <ecNumber evidence="10">4.1.1.112</ecNumber>
        <ecNumber evidence="10">4.1.3.17</ecNumber>
    </recommendedName>
    <alternativeName>
        <fullName evidence="10">Oxaloacetate decarboxylase</fullName>
    </alternativeName>
</protein>
<feature type="binding site" evidence="9">
    <location>
        <begin position="80"/>
        <end position="83"/>
    </location>
    <ligand>
        <name>substrate</name>
    </ligand>
</feature>
<dbReference type="EMBL" id="AP021857">
    <property type="protein sequence ID" value="BBO20287.1"/>
    <property type="molecule type" value="Genomic_DNA"/>
</dbReference>
<evidence type="ECO:0000256" key="1">
    <source>
        <dbReference type="ARBA" id="ARBA00001342"/>
    </source>
</evidence>
<evidence type="ECO:0000256" key="2">
    <source>
        <dbReference type="ARBA" id="ARBA00001968"/>
    </source>
</evidence>
<gene>
    <name evidence="11" type="ORF">DSYM_09860</name>
</gene>
<sequence>MPFQTADLCDKYESQVRAGQMNVLEPMLNAYGGRAAFHGRITTLKLFEDNSLVRKALEAPGEGRVLVIDGGGSLRCALVGDQLAALGMKNGWAGIVVYGCIRDARAIGEMDIGVLALDTHPLKSIKKNTGEADLVVSFGGVMFTPGHYLYADEDGVLLSAQELAA</sequence>
<dbReference type="AlphaFoldDB" id="A0A809RV55"/>
<comment type="similarity">
    <text evidence="3 10">Belongs to the class II aldolase/RraA-like family.</text>
</comment>
<dbReference type="NCBIfam" id="TIGR01935">
    <property type="entry name" value="NOT-MenG"/>
    <property type="match status" value="1"/>
</dbReference>
<evidence type="ECO:0000256" key="7">
    <source>
        <dbReference type="ARBA" id="ARBA00025046"/>
    </source>
</evidence>
<comment type="cofactor">
    <cofactor evidence="2 10">
        <name>a divalent metal cation</name>
        <dbReference type="ChEBI" id="CHEBI:60240"/>
    </cofactor>
</comment>
<dbReference type="GO" id="GO:0047443">
    <property type="term" value="F:4-hydroxy-4-methyl-2-oxoglutarate aldolase activity"/>
    <property type="evidence" value="ECO:0007669"/>
    <property type="project" value="UniProtKB-EC"/>
</dbReference>
<dbReference type="Gene3D" id="3.50.30.40">
    <property type="entry name" value="Ribonuclease E inhibitor RraA/RraA-like"/>
    <property type="match status" value="1"/>
</dbReference>
<comment type="function">
    <text evidence="7 10">Catalyzes the aldol cleavage of 4-hydroxy-4-methyl-2-oxoglutarate (HMG) into 2 molecules of pyruvate. Also contains a secondary oxaloacetate (OAA) decarboxylase activity due to the common pyruvate enolate transition state formed following C-C bond cleavage in the retro-aldol and decarboxylation reactions.</text>
</comment>
<dbReference type="GO" id="GO:0008428">
    <property type="term" value="F:ribonuclease inhibitor activity"/>
    <property type="evidence" value="ECO:0007669"/>
    <property type="project" value="InterPro"/>
</dbReference>
<feature type="binding site" evidence="9">
    <location>
        <position position="103"/>
    </location>
    <ligand>
        <name>Mg(2+)</name>
        <dbReference type="ChEBI" id="CHEBI:18420"/>
    </ligand>
</feature>